<proteinExistence type="predicted"/>
<evidence type="ECO:0000313" key="1">
    <source>
        <dbReference type="EMBL" id="CAG7689735.1"/>
    </source>
</evidence>
<comment type="caution">
    <text evidence="1">The sequence shown here is derived from an EMBL/GenBank/DDBJ whole genome shotgun (WGS) entry which is preliminary data.</text>
</comment>
<reference evidence="1" key="1">
    <citation type="submission" date="2021-06" db="EMBL/GenBank/DDBJ databases">
        <authorList>
            <person name="Hodson N. C."/>
            <person name="Mongue J. A."/>
            <person name="Jaron S. K."/>
        </authorList>
    </citation>
    <scope>NUCLEOTIDE SEQUENCE</scope>
</reference>
<evidence type="ECO:0000313" key="2">
    <source>
        <dbReference type="Proteomes" id="UP000708208"/>
    </source>
</evidence>
<name>A0A8J2JSE8_9HEXA</name>
<dbReference type="Proteomes" id="UP000708208">
    <property type="component" value="Unassembled WGS sequence"/>
</dbReference>
<protein>
    <submittedName>
        <fullName evidence="1">Uncharacterized protein</fullName>
    </submittedName>
</protein>
<sequence>SAEHCGAL</sequence>
<organism evidence="1 2">
    <name type="scientific">Allacma fusca</name>
    <dbReference type="NCBI Taxonomy" id="39272"/>
    <lineage>
        <taxon>Eukaryota</taxon>
        <taxon>Metazoa</taxon>
        <taxon>Ecdysozoa</taxon>
        <taxon>Arthropoda</taxon>
        <taxon>Hexapoda</taxon>
        <taxon>Collembola</taxon>
        <taxon>Symphypleona</taxon>
        <taxon>Sminthuridae</taxon>
        <taxon>Allacma</taxon>
    </lineage>
</organism>
<dbReference type="EMBL" id="CAJVCH010020581">
    <property type="protein sequence ID" value="CAG7689735.1"/>
    <property type="molecule type" value="Genomic_DNA"/>
</dbReference>
<feature type="non-terminal residue" evidence="1">
    <location>
        <position position="8"/>
    </location>
</feature>
<accession>A0A8J2JSE8</accession>
<keyword evidence="2" id="KW-1185">Reference proteome</keyword>
<gene>
    <name evidence="1" type="ORF">AFUS01_LOCUS3419</name>
</gene>